<dbReference type="Proteomes" id="UP001652660">
    <property type="component" value="Chromosome 10e"/>
</dbReference>
<keyword evidence="5" id="KW-1185">Reference proteome</keyword>
<keyword evidence="3" id="KW-1133">Transmembrane helix</keyword>
<dbReference type="InterPro" id="IPR028110">
    <property type="entry name" value="TMEM254"/>
</dbReference>
<protein>
    <recommendedName>
        <fullName evidence="4">3-beta hydroxysteroid dehydrogenase/isomerase domain-containing protein</fullName>
    </recommendedName>
</protein>
<dbReference type="Gene3D" id="3.40.50.720">
    <property type="entry name" value="NAD(P)-binding Rossmann-like Domain"/>
    <property type="match status" value="1"/>
</dbReference>
<dbReference type="GeneID" id="140015283"/>
<dbReference type="InterPro" id="IPR050177">
    <property type="entry name" value="Lipid_A_modif_metabolic_enz"/>
</dbReference>
<feature type="domain" description="3-beta hydroxysteroid dehydrogenase/isomerase" evidence="4">
    <location>
        <begin position="15"/>
        <end position="296"/>
    </location>
</feature>
<evidence type="ECO:0000259" key="4">
    <source>
        <dbReference type="Pfam" id="PF01073"/>
    </source>
</evidence>
<dbReference type="Pfam" id="PF14934">
    <property type="entry name" value="TMEM254"/>
    <property type="match status" value="1"/>
</dbReference>
<feature type="transmembrane region" description="Helical" evidence="3">
    <location>
        <begin position="384"/>
        <end position="403"/>
    </location>
</feature>
<keyword evidence="3" id="KW-0472">Membrane</keyword>
<dbReference type="Pfam" id="PF01073">
    <property type="entry name" value="3Beta_HSD"/>
    <property type="match status" value="1"/>
</dbReference>
<comment type="similarity">
    <text evidence="1">Belongs to the 3-beta-HSD family.</text>
</comment>
<dbReference type="RefSeq" id="XP_071923387.1">
    <property type="nucleotide sequence ID" value="XM_072067286.1"/>
</dbReference>
<dbReference type="SUPFAM" id="SSF51735">
    <property type="entry name" value="NAD(P)-binding Rossmann-fold domains"/>
    <property type="match status" value="1"/>
</dbReference>
<keyword evidence="2" id="KW-0560">Oxidoreductase</keyword>
<evidence type="ECO:0000313" key="6">
    <source>
        <dbReference type="RefSeq" id="XP_071923387.1"/>
    </source>
</evidence>
<name>A0ABM4VV28_COFAR</name>
<accession>A0ABM4VV28</accession>
<evidence type="ECO:0000256" key="2">
    <source>
        <dbReference type="ARBA" id="ARBA00023002"/>
    </source>
</evidence>
<dbReference type="InterPro" id="IPR002225">
    <property type="entry name" value="3Beta_OHSteriod_DH/Estase"/>
</dbReference>
<dbReference type="PANTHER" id="PTHR43245">
    <property type="entry name" value="BIFUNCTIONAL POLYMYXIN RESISTANCE PROTEIN ARNA"/>
    <property type="match status" value="1"/>
</dbReference>
<evidence type="ECO:0000313" key="5">
    <source>
        <dbReference type="Proteomes" id="UP001652660"/>
    </source>
</evidence>
<evidence type="ECO:0000256" key="1">
    <source>
        <dbReference type="ARBA" id="ARBA00009219"/>
    </source>
</evidence>
<proteinExistence type="inferred from homology"/>
<organism evidence="5 6">
    <name type="scientific">Coffea arabica</name>
    <name type="common">Arabian coffee</name>
    <dbReference type="NCBI Taxonomy" id="13443"/>
    <lineage>
        <taxon>Eukaryota</taxon>
        <taxon>Viridiplantae</taxon>
        <taxon>Streptophyta</taxon>
        <taxon>Embryophyta</taxon>
        <taxon>Tracheophyta</taxon>
        <taxon>Spermatophyta</taxon>
        <taxon>Magnoliopsida</taxon>
        <taxon>eudicotyledons</taxon>
        <taxon>Gunneridae</taxon>
        <taxon>Pentapetalae</taxon>
        <taxon>asterids</taxon>
        <taxon>lamiids</taxon>
        <taxon>Gentianales</taxon>
        <taxon>Rubiaceae</taxon>
        <taxon>Ixoroideae</taxon>
        <taxon>Gardenieae complex</taxon>
        <taxon>Bertiereae - Coffeeae clade</taxon>
        <taxon>Coffeeae</taxon>
        <taxon>Coffea</taxon>
    </lineage>
</organism>
<gene>
    <name evidence="6" type="primary">LOC140015283</name>
</gene>
<dbReference type="InterPro" id="IPR036291">
    <property type="entry name" value="NAD(P)-bd_dom_sf"/>
</dbReference>
<feature type="transmembrane region" description="Helical" evidence="3">
    <location>
        <begin position="415"/>
        <end position="438"/>
    </location>
</feature>
<sequence length="482" mass="53911">MHLSENEGIEKKRFVVTGGAGFVGSALCLELVRRGALSVKAFDLNIHSSFSDRLRQQGVHLIQGDVTCKEDVEKALRGVDCVFHLASYGMSGKEMLQYGRVDEVNINGTCHVLDACLHQGIARLVYVSTYNVVFGGQEIVNGNETLPYFPMDHHVDPYGRSKAIAEQLVLKTNGRPLRNTNKNGKCLYTCAVRPAAIYGPGEERHLPRIVNFAKLGLLPFRVGNPSVKTDWVYVDNLVLALLLASMGLLDDIPGKEGSPIAAGQPYFISDGSPVNSFEFLHPLLNSLDYELPKASLAVRHALLLGNFFWAFYSFMYPWLNRSWLPQPLMLPAEVYKVGVTHYFSFVKAKEELGYIPMVSPREGMAATISHWQDKKRRNLDGPTIYAWLFCVIGMLSLFAAAYLPDFGPVPLVRSFSLLFLRSVTALRLLFLISAALHVGEAIYAWNLAKKVDPANSKGWFWQTFALGFFSLRFLLKRAKRLR</sequence>
<feature type="transmembrane region" description="Helical" evidence="3">
    <location>
        <begin position="458"/>
        <end position="475"/>
    </location>
</feature>
<evidence type="ECO:0000256" key="3">
    <source>
        <dbReference type="SAM" id="Phobius"/>
    </source>
</evidence>
<keyword evidence="3" id="KW-0812">Transmembrane</keyword>
<reference evidence="6" key="1">
    <citation type="submission" date="2025-08" db="UniProtKB">
        <authorList>
            <consortium name="RefSeq"/>
        </authorList>
    </citation>
    <scope>IDENTIFICATION</scope>
    <source>
        <tissue evidence="6">Leaves</tissue>
    </source>
</reference>
<dbReference type="PANTHER" id="PTHR43245:SF51">
    <property type="entry name" value="SHORT CHAIN DEHYDROGENASE_REDUCTASE FAMILY 42E, MEMBER 2"/>
    <property type="match status" value="1"/>
</dbReference>
<feature type="transmembrane region" description="Helical" evidence="3">
    <location>
        <begin position="301"/>
        <end position="319"/>
    </location>
</feature>